<dbReference type="EMBL" id="BDIP01000220">
    <property type="protein sequence ID" value="GIQ80688.1"/>
    <property type="molecule type" value="Genomic_DNA"/>
</dbReference>
<dbReference type="AlphaFoldDB" id="A0A9K3CNU7"/>
<evidence type="ECO:0000313" key="2">
    <source>
        <dbReference type="Proteomes" id="UP000265618"/>
    </source>
</evidence>
<evidence type="ECO:0000313" key="1">
    <source>
        <dbReference type="EMBL" id="GIQ80688.1"/>
    </source>
</evidence>
<gene>
    <name evidence="1" type="ORF">KIPB_001523</name>
</gene>
<accession>A0A9K3CNU7</accession>
<proteinExistence type="predicted"/>
<comment type="caution">
    <text evidence="1">The sequence shown here is derived from an EMBL/GenBank/DDBJ whole genome shotgun (WGS) entry which is preliminary data.</text>
</comment>
<dbReference type="Proteomes" id="UP000265618">
    <property type="component" value="Unassembled WGS sequence"/>
</dbReference>
<name>A0A9K3CNU7_9EUKA</name>
<protein>
    <submittedName>
        <fullName evidence="1">Uncharacterized protein</fullName>
    </submittedName>
</protein>
<reference evidence="1 2" key="1">
    <citation type="journal article" date="2018" name="PLoS ONE">
        <title>The draft genome of Kipferlia bialata reveals reductive genome evolution in fornicate parasites.</title>
        <authorList>
            <person name="Tanifuji G."/>
            <person name="Takabayashi S."/>
            <person name="Kume K."/>
            <person name="Takagi M."/>
            <person name="Nakayama T."/>
            <person name="Kamikawa R."/>
            <person name="Inagaki Y."/>
            <person name="Hashimoto T."/>
        </authorList>
    </citation>
    <scope>NUCLEOTIDE SEQUENCE [LARGE SCALE GENOMIC DNA]</scope>
    <source>
        <strain evidence="1">NY0173</strain>
    </source>
</reference>
<dbReference type="OrthoDB" id="10264507at2759"/>
<organism evidence="1 2">
    <name type="scientific">Kipferlia bialata</name>
    <dbReference type="NCBI Taxonomy" id="797122"/>
    <lineage>
        <taxon>Eukaryota</taxon>
        <taxon>Metamonada</taxon>
        <taxon>Carpediemonas-like organisms</taxon>
        <taxon>Kipferlia</taxon>
    </lineage>
</organism>
<keyword evidence="2" id="KW-1185">Reference proteome</keyword>
<sequence>MSHCVLCCSSVRAYKPRRTDYEGKFNAFLAFERGDAVPTGLGDFLVQAVKQQNFGPVVSTTCYRYTGSGFETVPSTSGYRRANSFKNFICTSHNLYYELNMYTGTGDSRHHESTRSGAQYQRDEAIDAPGGATKGKHWVHPAQ</sequence>